<dbReference type="RefSeq" id="WP_109841669.1">
    <property type="nucleotide sequence ID" value="NZ_CBCPJX010000005.1"/>
</dbReference>
<evidence type="ECO:0000313" key="2">
    <source>
        <dbReference type="Proteomes" id="UP000297938"/>
    </source>
</evidence>
<evidence type="ECO:0008006" key="3">
    <source>
        <dbReference type="Google" id="ProtNLM"/>
    </source>
</evidence>
<dbReference type="PROSITE" id="PS51257">
    <property type="entry name" value="PROKAR_LIPOPROTEIN"/>
    <property type="match status" value="1"/>
</dbReference>
<reference evidence="1 2" key="1">
    <citation type="journal article" date="2018" name="Int. J. Food Microbiol.">
        <title>Growth of Carnobacterium spp. isolated from chilled vacuum-packaged meat under relevant acidic conditions.</title>
        <authorList>
            <person name="Zhang P."/>
            <person name="Badoni M."/>
            <person name="Ganzle M."/>
            <person name="Yang X."/>
        </authorList>
    </citation>
    <scope>NUCLEOTIDE SEQUENCE [LARGE SCALE GENOMIC DNA]</scope>
    <source>
        <strain evidence="1 2">B2</strain>
    </source>
</reference>
<evidence type="ECO:0000313" key="1">
    <source>
        <dbReference type="EMBL" id="TFJ29443.1"/>
    </source>
</evidence>
<protein>
    <recommendedName>
        <fullName evidence="3">Lipoprotein</fullName>
    </recommendedName>
</protein>
<comment type="caution">
    <text evidence="1">The sequence shown here is derived from an EMBL/GenBank/DDBJ whole genome shotgun (WGS) entry which is preliminary data.</text>
</comment>
<proteinExistence type="predicted"/>
<name>A0A2R8A0K4_CARDV</name>
<organism evidence="1 2">
    <name type="scientific">Carnobacterium divergens</name>
    <name type="common">Lactobacillus divergens</name>
    <dbReference type="NCBI Taxonomy" id="2748"/>
    <lineage>
        <taxon>Bacteria</taxon>
        <taxon>Bacillati</taxon>
        <taxon>Bacillota</taxon>
        <taxon>Bacilli</taxon>
        <taxon>Lactobacillales</taxon>
        <taxon>Carnobacteriaceae</taxon>
        <taxon>Carnobacterium</taxon>
    </lineage>
</organism>
<accession>A0A2R8A0K4</accession>
<gene>
    <name evidence="1" type="ORF">CKN69_01035</name>
</gene>
<dbReference type="AlphaFoldDB" id="A0A2R8A0K4"/>
<sequence>MNTFFKSFFVGLISIFLVGCSTLTNETKDNSATTQSKTLAESTPPIEETTISELKTYGSEDWTLTKFDWNGFKSTYPDNLPKAVADAQLILEISLQKYFGIGNQASITFTNPDESQDFFSLSITNLNVSSEEDLLKFKQNAEALISDVSSKKDINLYIFTATLDPMVKDAEKRQYISSFNLSDNGPIEEIGETHFE</sequence>
<dbReference type="Proteomes" id="UP000297938">
    <property type="component" value="Unassembled WGS sequence"/>
</dbReference>
<dbReference type="EMBL" id="NRPP01000003">
    <property type="protein sequence ID" value="TFJ29443.1"/>
    <property type="molecule type" value="Genomic_DNA"/>
</dbReference>